<feature type="region of interest" description="Disordered" evidence="1">
    <location>
        <begin position="1"/>
        <end position="20"/>
    </location>
</feature>
<name>A0A5K7YLF0_9BACT</name>
<evidence type="ECO:0000256" key="1">
    <source>
        <dbReference type="SAM" id="MobiDB-lite"/>
    </source>
</evidence>
<evidence type="ECO:0000313" key="3">
    <source>
        <dbReference type="Proteomes" id="UP000427906"/>
    </source>
</evidence>
<dbReference type="EMBL" id="AP021874">
    <property type="protein sequence ID" value="BBO68709.1"/>
    <property type="molecule type" value="Genomic_DNA"/>
</dbReference>
<reference evidence="2 3" key="1">
    <citation type="submission" date="2019-11" db="EMBL/GenBank/DDBJ databases">
        <title>Comparative genomics of hydrocarbon-degrading Desulfosarcina strains.</title>
        <authorList>
            <person name="Watanabe M."/>
            <person name="Kojima H."/>
            <person name="Fukui M."/>
        </authorList>
    </citation>
    <scope>NUCLEOTIDE SEQUENCE [LARGE SCALE GENOMIC DNA]</scope>
    <source>
        <strain evidence="2 3">PL12</strain>
    </source>
</reference>
<dbReference type="OrthoDB" id="5427019at2"/>
<feature type="region of interest" description="Disordered" evidence="1">
    <location>
        <begin position="38"/>
        <end position="63"/>
    </location>
</feature>
<organism evidence="2 3">
    <name type="scientific">Desulfosarcina alkanivorans</name>
    <dbReference type="NCBI Taxonomy" id="571177"/>
    <lineage>
        <taxon>Bacteria</taxon>
        <taxon>Pseudomonadati</taxon>
        <taxon>Thermodesulfobacteriota</taxon>
        <taxon>Desulfobacteria</taxon>
        <taxon>Desulfobacterales</taxon>
        <taxon>Desulfosarcinaceae</taxon>
        <taxon>Desulfosarcina</taxon>
    </lineage>
</organism>
<evidence type="ECO:0000313" key="2">
    <source>
        <dbReference type="EMBL" id="BBO68709.1"/>
    </source>
</evidence>
<keyword evidence="3" id="KW-1185">Reference proteome</keyword>
<gene>
    <name evidence="2" type="ORF">DSCA_26390</name>
</gene>
<protein>
    <submittedName>
        <fullName evidence="2">Uncharacterized protein</fullName>
    </submittedName>
</protein>
<dbReference type="Proteomes" id="UP000427906">
    <property type="component" value="Chromosome"/>
</dbReference>
<sequence>MKGESGDGKKKRTRVRSSVAVSSQTVCTDEACIGKMAAVPSPTGPDPAAVAEKEKNKPVSAMSFGGKQGCVDEACIGKT</sequence>
<dbReference type="AlphaFoldDB" id="A0A5K7YLF0"/>
<dbReference type="RefSeq" id="WP_155316836.1">
    <property type="nucleotide sequence ID" value="NZ_AP021874.1"/>
</dbReference>
<dbReference type="KEGG" id="dalk:DSCA_26390"/>
<proteinExistence type="predicted"/>
<accession>A0A5K7YLF0</accession>